<dbReference type="PANTHER" id="PTHR23131">
    <property type="entry name" value="ENDORIBONUCLEASE LACTB2"/>
    <property type="match status" value="1"/>
</dbReference>
<dbReference type="EMBL" id="QLLG01000213">
    <property type="protein sequence ID" value="RMX66151.1"/>
    <property type="molecule type" value="Genomic_DNA"/>
</dbReference>
<keyword evidence="4" id="KW-1185">Reference proteome</keyword>
<evidence type="ECO:0000313" key="4">
    <source>
        <dbReference type="Proteomes" id="UP000282087"/>
    </source>
</evidence>
<gene>
    <name evidence="3" type="ORF">DD237_001090</name>
    <name evidence="2" type="ORF">DD238_002686</name>
</gene>
<dbReference type="InterPro" id="IPR041516">
    <property type="entry name" value="LACTB2_WH"/>
</dbReference>
<dbReference type="EMBL" id="QKXF01000098">
    <property type="protein sequence ID" value="RQM17323.1"/>
    <property type="molecule type" value="Genomic_DNA"/>
</dbReference>
<reference evidence="4 5" key="1">
    <citation type="submission" date="2018-06" db="EMBL/GenBank/DDBJ databases">
        <title>Comparative genomics of downy mildews reveals potential adaptations to biotrophy.</title>
        <authorList>
            <person name="Fletcher K."/>
            <person name="Klosterman S.J."/>
            <person name="Derevnina L."/>
            <person name="Martin F."/>
            <person name="Koike S."/>
            <person name="Reyes Chin-Wo S."/>
            <person name="Mou B."/>
            <person name="Michelmore R."/>
        </authorList>
    </citation>
    <scope>NUCLEOTIDE SEQUENCE [LARGE SCALE GENOMIC DNA]</scope>
    <source>
        <strain evidence="3 5">R13</strain>
        <strain evidence="2 4">R14</strain>
    </source>
</reference>
<dbReference type="Gene3D" id="1.10.10.10">
    <property type="entry name" value="Winged helix-like DNA-binding domain superfamily/Winged helix DNA-binding domain"/>
    <property type="match status" value="1"/>
</dbReference>
<evidence type="ECO:0000313" key="5">
    <source>
        <dbReference type="Proteomes" id="UP000286097"/>
    </source>
</evidence>
<proteinExistence type="predicted"/>
<sequence>MSSLAKLNACGASAIYPGHGPMVSDAPTKILECIAHRQQREDEVLAVLKKYSDHVEGLSSSDIVDRVYEPLPYVLRLSARKTVDKHLQKLLVEARVRQIRRSGWFQTATYCLSENIPRKLAS</sequence>
<dbReference type="STRING" id="542832.A0A3M6VJB7"/>
<organism evidence="2 4">
    <name type="scientific">Peronospora effusa</name>
    <dbReference type="NCBI Taxonomy" id="542832"/>
    <lineage>
        <taxon>Eukaryota</taxon>
        <taxon>Sar</taxon>
        <taxon>Stramenopiles</taxon>
        <taxon>Oomycota</taxon>
        <taxon>Peronosporomycetes</taxon>
        <taxon>Peronosporales</taxon>
        <taxon>Peronosporaceae</taxon>
        <taxon>Peronospora</taxon>
    </lineage>
</organism>
<evidence type="ECO:0000313" key="2">
    <source>
        <dbReference type="EMBL" id="RMX66151.1"/>
    </source>
</evidence>
<dbReference type="Proteomes" id="UP000286097">
    <property type="component" value="Unassembled WGS sequence"/>
</dbReference>
<feature type="domain" description="LACTB2 winged helix" evidence="1">
    <location>
        <begin position="59"/>
        <end position="104"/>
    </location>
</feature>
<protein>
    <recommendedName>
        <fullName evidence="1">LACTB2 winged helix domain-containing protein</fullName>
    </recommendedName>
</protein>
<evidence type="ECO:0000259" key="1">
    <source>
        <dbReference type="Pfam" id="PF17778"/>
    </source>
</evidence>
<dbReference type="PANTHER" id="PTHR23131:SF0">
    <property type="entry name" value="ENDORIBONUCLEASE LACTB2"/>
    <property type="match status" value="1"/>
</dbReference>
<dbReference type="InterPro" id="IPR050662">
    <property type="entry name" value="Sec-metab_biosynth-thioest"/>
</dbReference>
<dbReference type="Proteomes" id="UP000282087">
    <property type="component" value="Unassembled WGS sequence"/>
</dbReference>
<dbReference type="InterPro" id="IPR036866">
    <property type="entry name" value="RibonucZ/Hydroxyglut_hydro"/>
</dbReference>
<name>A0A3M6VJB7_9STRA</name>
<comment type="caution">
    <text evidence="2">The sequence shown here is derived from an EMBL/GenBank/DDBJ whole genome shotgun (WGS) entry which is preliminary data.</text>
</comment>
<evidence type="ECO:0000313" key="3">
    <source>
        <dbReference type="EMBL" id="RQM17323.1"/>
    </source>
</evidence>
<accession>A0A3M6VJB7</accession>
<dbReference type="SUPFAM" id="SSF56281">
    <property type="entry name" value="Metallo-hydrolase/oxidoreductase"/>
    <property type="match status" value="1"/>
</dbReference>
<dbReference type="AlphaFoldDB" id="A0A3M6VJB7"/>
<dbReference type="VEuPathDB" id="FungiDB:DD237_001090"/>
<dbReference type="Pfam" id="PF17778">
    <property type="entry name" value="WHD_BLACT"/>
    <property type="match status" value="1"/>
</dbReference>
<dbReference type="InterPro" id="IPR036388">
    <property type="entry name" value="WH-like_DNA-bd_sf"/>
</dbReference>